<keyword evidence="2" id="KW-1185">Reference proteome</keyword>
<dbReference type="Proteomes" id="UP000250275">
    <property type="component" value="Unassembled WGS sequence"/>
</dbReference>
<name>A0A310SUN0_9HYME</name>
<dbReference type="AlphaFoldDB" id="A0A310SUN0"/>
<accession>A0A310SUN0</accession>
<proteinExistence type="predicted"/>
<protein>
    <submittedName>
        <fullName evidence="1">Uncharacterized protein</fullName>
    </submittedName>
</protein>
<organism evidence="1 2">
    <name type="scientific">Eufriesea mexicana</name>
    <dbReference type="NCBI Taxonomy" id="516756"/>
    <lineage>
        <taxon>Eukaryota</taxon>
        <taxon>Metazoa</taxon>
        <taxon>Ecdysozoa</taxon>
        <taxon>Arthropoda</taxon>
        <taxon>Hexapoda</taxon>
        <taxon>Insecta</taxon>
        <taxon>Pterygota</taxon>
        <taxon>Neoptera</taxon>
        <taxon>Endopterygota</taxon>
        <taxon>Hymenoptera</taxon>
        <taxon>Apocrita</taxon>
        <taxon>Aculeata</taxon>
        <taxon>Apoidea</taxon>
        <taxon>Anthophila</taxon>
        <taxon>Apidae</taxon>
        <taxon>Eufriesea</taxon>
    </lineage>
</organism>
<dbReference type="EMBL" id="KQ760118">
    <property type="protein sequence ID" value="OAD61915.1"/>
    <property type="molecule type" value="Genomic_DNA"/>
</dbReference>
<gene>
    <name evidence="1" type="ORF">WN48_01794</name>
</gene>
<sequence>MYTQIKDMEIKTELQTALENYKSVMTERVASLKIVPCEEHTDRVMGECKGVIMLSEVTAEVMARNLTVSVTETDTETYEQDLKRIDAKEEILQCGGQVTSVRESKDAGSKDMKQFPLSLGHAVLGPQHQICGKK</sequence>
<reference evidence="1 2" key="1">
    <citation type="submission" date="2015-07" db="EMBL/GenBank/DDBJ databases">
        <title>The genome of Eufriesea mexicana.</title>
        <authorList>
            <person name="Pan H."/>
            <person name="Kapheim K."/>
        </authorList>
    </citation>
    <scope>NUCLEOTIDE SEQUENCE [LARGE SCALE GENOMIC DNA]</scope>
    <source>
        <strain evidence="1">0111107269</strain>
        <tissue evidence="1">Whole body</tissue>
    </source>
</reference>
<evidence type="ECO:0000313" key="1">
    <source>
        <dbReference type="EMBL" id="OAD61915.1"/>
    </source>
</evidence>
<evidence type="ECO:0000313" key="2">
    <source>
        <dbReference type="Proteomes" id="UP000250275"/>
    </source>
</evidence>